<name>G0SGJ4_CHATD</name>
<dbReference type="AlphaFoldDB" id="G0SGJ4"/>
<dbReference type="InterPro" id="IPR007599">
    <property type="entry name" value="DER1"/>
</dbReference>
<reference evidence="9 10" key="1">
    <citation type="journal article" date="2011" name="Cell">
        <title>Insight into structure and assembly of the nuclear pore complex by utilizing the genome of a eukaryotic thermophile.</title>
        <authorList>
            <person name="Amlacher S."/>
            <person name="Sarges P."/>
            <person name="Flemming D."/>
            <person name="van Noort V."/>
            <person name="Kunze R."/>
            <person name="Devos D.P."/>
            <person name="Arumugam M."/>
            <person name="Bork P."/>
            <person name="Hurt E."/>
        </authorList>
    </citation>
    <scope>NUCLEOTIDE SEQUENCE [LARGE SCALE GENOMIC DNA]</scope>
    <source>
        <strain evidence="10">DSM 1495 / CBS 144.50 / IMI 039719</strain>
    </source>
</reference>
<evidence type="ECO:0000256" key="1">
    <source>
        <dbReference type="ARBA" id="ARBA00004477"/>
    </source>
</evidence>
<dbReference type="HOGENOM" id="CLU_051898_7_1_1"/>
<dbReference type="eggNOG" id="KOG0858">
    <property type="taxonomic scope" value="Eukaryota"/>
</dbReference>
<dbReference type="Pfam" id="PF04511">
    <property type="entry name" value="DER1"/>
    <property type="match status" value="1"/>
</dbReference>
<dbReference type="GeneID" id="18260692"/>
<comment type="function">
    <text evidence="7">May be involved in the degradation of misfolded endoplasmic reticulum (ER) luminal proteins.</text>
</comment>
<dbReference type="KEGG" id="cthr:CTHT_0066540"/>
<accession>G0SGJ4</accession>
<evidence type="ECO:0000313" key="10">
    <source>
        <dbReference type="Proteomes" id="UP000008066"/>
    </source>
</evidence>
<dbReference type="EMBL" id="GL988047">
    <property type="protein sequence ID" value="EGS17333.1"/>
    <property type="molecule type" value="Genomic_DNA"/>
</dbReference>
<feature type="compositionally biased region" description="Polar residues" evidence="8">
    <location>
        <begin position="113"/>
        <end position="124"/>
    </location>
</feature>
<evidence type="ECO:0000256" key="2">
    <source>
        <dbReference type="ARBA" id="ARBA00008917"/>
    </source>
</evidence>
<dbReference type="GO" id="GO:0006950">
    <property type="term" value="P:response to stress"/>
    <property type="evidence" value="ECO:0007669"/>
    <property type="project" value="UniProtKB-ARBA"/>
</dbReference>
<evidence type="ECO:0000256" key="5">
    <source>
        <dbReference type="ARBA" id="ARBA00022989"/>
    </source>
</evidence>
<evidence type="ECO:0000256" key="7">
    <source>
        <dbReference type="RuleBase" id="RU363059"/>
    </source>
</evidence>
<dbReference type="PANTHER" id="PTHR11009">
    <property type="entry name" value="DER1-LIKE PROTEIN, DERLIN"/>
    <property type="match status" value="1"/>
</dbReference>
<dbReference type="STRING" id="759272.G0SGJ4"/>
<evidence type="ECO:0000256" key="3">
    <source>
        <dbReference type="ARBA" id="ARBA00022692"/>
    </source>
</evidence>
<dbReference type="RefSeq" id="XP_006696951.1">
    <property type="nucleotide sequence ID" value="XM_006696888.1"/>
</dbReference>
<gene>
    <name evidence="9" type="ORF">CTHT_0066540</name>
</gene>
<sequence>MGFPQLLPGLIVALAYTACQDKRGAKVTWLVLPVPAQALPFCMILTDFMFGGGHVHVQILGLLAAHLHDFLTRLWPEFGGGRNLWPTPGFLGWFTQLLRDYGFIISRSGQEANSRASGRSTGALTGSVLPESWKTRGPGRRLGGD</sequence>
<dbReference type="Proteomes" id="UP000008066">
    <property type="component" value="Unassembled WGS sequence"/>
</dbReference>
<evidence type="ECO:0000256" key="4">
    <source>
        <dbReference type="ARBA" id="ARBA00022824"/>
    </source>
</evidence>
<protein>
    <recommendedName>
        <fullName evidence="7">Derlin</fullName>
    </recommendedName>
</protein>
<keyword evidence="6" id="KW-0472">Membrane</keyword>
<keyword evidence="5" id="KW-1133">Transmembrane helix</keyword>
<keyword evidence="3" id="KW-0812">Transmembrane</keyword>
<dbReference type="OMA" id="LPFCMIL"/>
<keyword evidence="10" id="KW-1185">Reference proteome</keyword>
<organism evidence="10">
    <name type="scientific">Chaetomium thermophilum (strain DSM 1495 / CBS 144.50 / IMI 039719)</name>
    <name type="common">Thermochaetoides thermophila</name>
    <dbReference type="NCBI Taxonomy" id="759272"/>
    <lineage>
        <taxon>Eukaryota</taxon>
        <taxon>Fungi</taxon>
        <taxon>Dikarya</taxon>
        <taxon>Ascomycota</taxon>
        <taxon>Pezizomycotina</taxon>
        <taxon>Sordariomycetes</taxon>
        <taxon>Sordariomycetidae</taxon>
        <taxon>Sordariales</taxon>
        <taxon>Chaetomiaceae</taxon>
        <taxon>Thermochaetoides</taxon>
    </lineage>
</organism>
<comment type="subcellular location">
    <subcellularLocation>
        <location evidence="1 7">Endoplasmic reticulum membrane</location>
        <topology evidence="1 7">Multi-pass membrane protein</topology>
    </subcellularLocation>
</comment>
<comment type="similarity">
    <text evidence="2 7">Belongs to the derlin family.</text>
</comment>
<proteinExistence type="inferred from homology"/>
<feature type="region of interest" description="Disordered" evidence="8">
    <location>
        <begin position="113"/>
        <end position="145"/>
    </location>
</feature>
<dbReference type="GO" id="GO:0005789">
    <property type="term" value="C:endoplasmic reticulum membrane"/>
    <property type="evidence" value="ECO:0007669"/>
    <property type="project" value="UniProtKB-SubCell"/>
</dbReference>
<dbReference type="OrthoDB" id="19102at2759"/>
<evidence type="ECO:0000313" key="9">
    <source>
        <dbReference type="EMBL" id="EGS17333.1"/>
    </source>
</evidence>
<keyword evidence="4 7" id="KW-0256">Endoplasmic reticulum</keyword>
<evidence type="ECO:0000256" key="8">
    <source>
        <dbReference type="SAM" id="MobiDB-lite"/>
    </source>
</evidence>
<evidence type="ECO:0000256" key="6">
    <source>
        <dbReference type="ARBA" id="ARBA00023136"/>
    </source>
</evidence>